<evidence type="ECO:0000256" key="5">
    <source>
        <dbReference type="ARBA" id="ARBA00023172"/>
    </source>
</evidence>
<keyword evidence="4 9" id="KW-0227">DNA damage</keyword>
<evidence type="ECO:0000256" key="4">
    <source>
        <dbReference type="ARBA" id="ARBA00022763"/>
    </source>
</evidence>
<feature type="region of interest" description="Disordered" evidence="10">
    <location>
        <begin position="678"/>
        <end position="784"/>
    </location>
</feature>
<dbReference type="AlphaFoldDB" id="A0AA39QWD7"/>
<dbReference type="Proteomes" id="UP001166286">
    <property type="component" value="Unassembled WGS sequence"/>
</dbReference>
<gene>
    <name evidence="9" type="primary">SLX4</name>
    <name evidence="11" type="ORF">JMJ35_008447</name>
</gene>
<dbReference type="EMBL" id="JAFEKC020000019">
    <property type="protein sequence ID" value="KAK0509076.1"/>
    <property type="molecule type" value="Genomic_DNA"/>
</dbReference>
<comment type="PTM">
    <text evidence="9">Phosphorylated in response to DNA damage.</text>
</comment>
<evidence type="ECO:0000256" key="9">
    <source>
        <dbReference type="HAMAP-Rule" id="MF_03110"/>
    </source>
</evidence>
<keyword evidence="6 9" id="KW-0234">DNA repair</keyword>
<feature type="compositionally biased region" description="Low complexity" evidence="10">
    <location>
        <begin position="31"/>
        <end position="48"/>
    </location>
</feature>
<comment type="subunit">
    <text evidence="9">Forms a heterodimer with SLX1.</text>
</comment>
<dbReference type="InterPro" id="IPR017956">
    <property type="entry name" value="AT_hook_DNA-bd_motif"/>
</dbReference>
<feature type="region of interest" description="Disordered" evidence="10">
    <location>
        <begin position="95"/>
        <end position="211"/>
    </location>
</feature>
<accession>A0AA39QWD7</accession>
<evidence type="ECO:0000256" key="8">
    <source>
        <dbReference type="ARBA" id="ARBA00029496"/>
    </source>
</evidence>
<dbReference type="CDD" id="cd22999">
    <property type="entry name" value="SAP_SLX4"/>
    <property type="match status" value="1"/>
</dbReference>
<dbReference type="GO" id="GO:0006281">
    <property type="term" value="P:DNA repair"/>
    <property type="evidence" value="ECO:0007669"/>
    <property type="project" value="UniProtKB-UniRule"/>
</dbReference>
<keyword evidence="3 9" id="KW-0597">Phosphoprotein</keyword>
<dbReference type="GO" id="GO:0006310">
    <property type="term" value="P:DNA recombination"/>
    <property type="evidence" value="ECO:0007669"/>
    <property type="project" value="UniProtKB-UniRule"/>
</dbReference>
<dbReference type="InterPro" id="IPR027784">
    <property type="entry name" value="Slx4_ascomycetes"/>
</dbReference>
<evidence type="ECO:0000256" key="3">
    <source>
        <dbReference type="ARBA" id="ARBA00022553"/>
    </source>
</evidence>
<feature type="region of interest" description="Disordered" evidence="10">
    <location>
        <begin position="1"/>
        <end position="62"/>
    </location>
</feature>
<comment type="function">
    <text evidence="9">Regulatory subunit of the SLX1-SLX4 structure-specific endonuclease that resolves DNA secondary structures generated during DNA repair and recombination. Has endonuclease activity towards branched DNA substrates, introducing single-strand cuts in duplex DNA close to junctions with ss-DNA.</text>
</comment>
<evidence type="ECO:0000313" key="12">
    <source>
        <dbReference type="Proteomes" id="UP001166286"/>
    </source>
</evidence>
<organism evidence="11 12">
    <name type="scientific">Cladonia borealis</name>
    <dbReference type="NCBI Taxonomy" id="184061"/>
    <lineage>
        <taxon>Eukaryota</taxon>
        <taxon>Fungi</taxon>
        <taxon>Dikarya</taxon>
        <taxon>Ascomycota</taxon>
        <taxon>Pezizomycotina</taxon>
        <taxon>Lecanoromycetes</taxon>
        <taxon>OSLEUM clade</taxon>
        <taxon>Lecanoromycetidae</taxon>
        <taxon>Lecanorales</taxon>
        <taxon>Lecanorineae</taxon>
        <taxon>Cladoniaceae</taxon>
        <taxon>Cladonia</taxon>
    </lineage>
</organism>
<dbReference type="HAMAP" id="MF_03110">
    <property type="entry name" value="Endonuc_su_Slx4"/>
    <property type="match status" value="1"/>
</dbReference>
<evidence type="ECO:0000256" key="2">
    <source>
        <dbReference type="ARBA" id="ARBA00006661"/>
    </source>
</evidence>
<feature type="compositionally biased region" description="Basic and acidic residues" evidence="10">
    <location>
        <begin position="115"/>
        <end position="133"/>
    </location>
</feature>
<comment type="subcellular location">
    <subcellularLocation>
        <location evidence="1 9">Nucleus</location>
    </subcellularLocation>
</comment>
<dbReference type="SMART" id="SM00384">
    <property type="entry name" value="AT_hook"/>
    <property type="match status" value="2"/>
</dbReference>
<evidence type="ECO:0000256" key="7">
    <source>
        <dbReference type="ARBA" id="ARBA00023242"/>
    </source>
</evidence>
<reference evidence="11" key="1">
    <citation type="submission" date="2023-03" db="EMBL/GenBank/DDBJ databases">
        <title>Complete genome of Cladonia borealis.</title>
        <authorList>
            <person name="Park H."/>
        </authorList>
    </citation>
    <scope>NUCLEOTIDE SEQUENCE</scope>
    <source>
        <strain evidence="11">ANT050790</strain>
    </source>
</reference>
<evidence type="ECO:0000256" key="10">
    <source>
        <dbReference type="SAM" id="MobiDB-lite"/>
    </source>
</evidence>
<dbReference type="GO" id="GO:0033557">
    <property type="term" value="C:Slx1-Slx4 complex"/>
    <property type="evidence" value="ECO:0007669"/>
    <property type="project" value="UniProtKB-UniRule"/>
</dbReference>
<dbReference type="Pfam" id="PF09494">
    <property type="entry name" value="Slx4"/>
    <property type="match status" value="1"/>
</dbReference>
<dbReference type="InterPro" id="IPR018574">
    <property type="entry name" value="Structure-sp_endonuc_su_Slx4"/>
</dbReference>
<evidence type="ECO:0000256" key="1">
    <source>
        <dbReference type="ARBA" id="ARBA00004123"/>
    </source>
</evidence>
<proteinExistence type="inferred from homology"/>
<dbReference type="GO" id="GO:0006260">
    <property type="term" value="P:DNA replication"/>
    <property type="evidence" value="ECO:0007669"/>
    <property type="project" value="InterPro"/>
</dbReference>
<dbReference type="GO" id="GO:0003677">
    <property type="term" value="F:DNA binding"/>
    <property type="evidence" value="ECO:0007669"/>
    <property type="project" value="InterPro"/>
</dbReference>
<evidence type="ECO:0000256" key="6">
    <source>
        <dbReference type="ARBA" id="ARBA00023204"/>
    </source>
</evidence>
<name>A0AA39QWD7_9LECA</name>
<keyword evidence="7 9" id="KW-0539">Nucleus</keyword>
<evidence type="ECO:0000313" key="11">
    <source>
        <dbReference type="EMBL" id="KAK0509076.1"/>
    </source>
</evidence>
<protein>
    <recommendedName>
        <fullName evidence="8 9">Structure-specific endonuclease subunit SLX4</fullName>
    </recommendedName>
</protein>
<comment type="caution">
    <text evidence="11">The sequence shown here is derived from an EMBL/GenBank/DDBJ whole genome shotgun (WGS) entry which is preliminary data.</text>
</comment>
<sequence>MAATPTFVPSSTPTRALAGNLPAHTKPTAMSSSPSLPSPSQLFSSMPLRPQSGSSANPIPADAVVGFTSASSLLPQEHSKSEYASMVGLERLESGGLSGLRQENDLHSKSKTTKLRPEKEPTSKKRRVSREEQADPLQRNADIAQLKVFEDCKRDDEALAPKKRHKKKSTEGDQAQTKIKKSKITKPGAPKGVLKPKKTSTLTRKPSEARSATAELLMGTQAEDAQAREEFRDLCLEKAIPRRKDWTPVKDTVQPKIHIDALEGHSVSAPPSNTPEANASSDICFGKLMGDYSFAQKIECAATSFEGLRKGDGESIVKRRKIELVNGTSGTLPAEKAQRTKSPKKKAQTVTAKATAPFVPVEQSITSSLMQYFGPPVVAAGIETNGQDEPVATPVTAARKSSVTKAAKSKRTTTKANKTNKQAQRILLSPESAMKTASNQVLVFGTSSQLAREESPSLIEQVQQAISQSIDDECKFLDVSSARYKPYNSLAVTRSKDLWSVASRSLEGELLKAEVVDLSITPKPCKDLPQPTPILEGLELLQTEQEMVVDSGHDVAVAGTSTAPVPGIDASPTPQLQVQGPDLTLPRSVAEKALKKRPKTRSPVKQVKSLPDQMPNYKGYTDVQLSKEVASYGFKSIKKREAMIMLLERCWESKVSMALQEVPMNANICQPATCNVDATNEKSEKKSPVKKKGRPPKVAAALLPTPGEGADPPLKKPRGRPRKDTSSTSTPTKRKRKVSSPNRSNVTATVAALDADEIYDSSPPTPSPPRRRPRSKPPSQLPLSQIIGTSADHTNMANSKVNEARLFAEVTKAITSFPPSYDPENLTFHQKMLLYEPVVLEDLTAWLNAEGLNRIGEDNEVLPEQVKAWCEARSVCCLWKENLRGGARARW</sequence>
<feature type="compositionally biased region" description="Basic and acidic residues" evidence="10">
    <location>
        <begin position="148"/>
        <end position="160"/>
    </location>
</feature>
<keyword evidence="12" id="KW-1185">Reference proteome</keyword>
<keyword evidence="5 9" id="KW-0233">DNA recombination</keyword>
<dbReference type="GO" id="GO:0017108">
    <property type="term" value="F:5'-flap endonuclease activity"/>
    <property type="evidence" value="ECO:0007669"/>
    <property type="project" value="InterPro"/>
</dbReference>
<comment type="similarity">
    <text evidence="2 9">Belongs to the SLX4 family.</text>
</comment>
<feature type="region of interest" description="Disordered" evidence="10">
    <location>
        <begin position="328"/>
        <end position="349"/>
    </location>
</feature>